<gene>
    <name evidence="6" type="primary">LOC113218216</name>
</gene>
<accession>A0A9C6WXC9</accession>
<dbReference type="PROSITE" id="PS50089">
    <property type="entry name" value="ZF_RING_2"/>
    <property type="match status" value="1"/>
</dbReference>
<proteinExistence type="predicted"/>
<dbReference type="GO" id="GO:0008270">
    <property type="term" value="F:zinc ion binding"/>
    <property type="evidence" value="ECO:0007669"/>
    <property type="project" value="UniProtKB-KW"/>
</dbReference>
<dbReference type="GO" id="GO:0016567">
    <property type="term" value="P:protein ubiquitination"/>
    <property type="evidence" value="ECO:0007669"/>
    <property type="project" value="TreeGrafter"/>
</dbReference>
<dbReference type="SUPFAM" id="SSF57850">
    <property type="entry name" value="RING/U-box"/>
    <property type="match status" value="1"/>
</dbReference>
<dbReference type="InterPro" id="IPR013083">
    <property type="entry name" value="Znf_RING/FYVE/PHD"/>
</dbReference>
<evidence type="ECO:0000256" key="2">
    <source>
        <dbReference type="ARBA" id="ARBA00022833"/>
    </source>
</evidence>
<name>A0A9C6WXC9_FRAOC</name>
<keyword evidence="2" id="KW-0862">Zinc</keyword>
<dbReference type="Gene3D" id="3.30.40.10">
    <property type="entry name" value="Zinc/RING finger domain, C3HC4 (zinc finger)"/>
    <property type="match status" value="1"/>
</dbReference>
<dbReference type="Proteomes" id="UP000504606">
    <property type="component" value="Unplaced"/>
</dbReference>
<keyword evidence="1 3" id="KW-0863">Zinc-finger</keyword>
<dbReference type="GeneID" id="113218216"/>
<evidence type="ECO:0000259" key="4">
    <source>
        <dbReference type="PROSITE" id="PS50089"/>
    </source>
</evidence>
<dbReference type="AlphaFoldDB" id="A0A9C6WXC9"/>
<organism evidence="5 6">
    <name type="scientific">Frankliniella occidentalis</name>
    <name type="common">Western flower thrips</name>
    <name type="synonym">Euthrips occidentalis</name>
    <dbReference type="NCBI Taxonomy" id="133901"/>
    <lineage>
        <taxon>Eukaryota</taxon>
        <taxon>Metazoa</taxon>
        <taxon>Ecdysozoa</taxon>
        <taxon>Arthropoda</taxon>
        <taxon>Hexapoda</taxon>
        <taxon>Insecta</taxon>
        <taxon>Pterygota</taxon>
        <taxon>Neoptera</taxon>
        <taxon>Paraneoptera</taxon>
        <taxon>Thysanoptera</taxon>
        <taxon>Terebrantia</taxon>
        <taxon>Thripoidea</taxon>
        <taxon>Thripidae</taxon>
        <taxon>Frankliniella</taxon>
    </lineage>
</organism>
<dbReference type="SMART" id="SM00184">
    <property type="entry name" value="RING"/>
    <property type="match status" value="1"/>
</dbReference>
<keyword evidence="5" id="KW-1185">Reference proteome</keyword>
<dbReference type="RefSeq" id="XP_052121910.1">
    <property type="nucleotide sequence ID" value="XM_052265950.1"/>
</dbReference>
<keyword evidence="1 3" id="KW-0479">Metal-binding</keyword>
<dbReference type="GO" id="GO:0061630">
    <property type="term" value="F:ubiquitin protein ligase activity"/>
    <property type="evidence" value="ECO:0007669"/>
    <property type="project" value="TreeGrafter"/>
</dbReference>
<dbReference type="Pfam" id="PF14634">
    <property type="entry name" value="zf-RING_5"/>
    <property type="match status" value="1"/>
</dbReference>
<dbReference type="InterPro" id="IPR001841">
    <property type="entry name" value="Znf_RING"/>
</dbReference>
<evidence type="ECO:0000313" key="5">
    <source>
        <dbReference type="Proteomes" id="UP000504606"/>
    </source>
</evidence>
<dbReference type="PANTHER" id="PTHR22791">
    <property type="entry name" value="RING-TYPE DOMAIN-CONTAINING PROTEIN"/>
    <property type="match status" value="1"/>
</dbReference>
<evidence type="ECO:0000256" key="3">
    <source>
        <dbReference type="PROSITE-ProRule" id="PRU00175"/>
    </source>
</evidence>
<dbReference type="PANTHER" id="PTHR22791:SF34">
    <property type="entry name" value="RING-TYPE DOMAIN-CONTAINING PROTEIN"/>
    <property type="match status" value="1"/>
</dbReference>
<sequence length="421" mass="46768">MACDLCTEHFDGAERAPKVLPCGHTACLQCLQRLQDSRCPTCRRNIDGPPEELPTNFLALTLLEERRLDSTPRGWCSDCRAAATPRCWEDHDVLPVKRALRRLLQGSLPQAAEQLQGLPDQCRDEQALPALTLLTGESWDVSLRGGGRELTGTLRNTEDPLTKALWLLLAARAALTEVMKDPLRAAPPAAPPTAAPAAFLGLPPPATARPPRVMDVSIISRYRPDFMKQEKFVALLDARGVTRLVDVYCNVDPAWSLELLQIAAPSVEQLSVRNPLSGVHNYFHMLAVRAMPRLRRLEVICEGFLGLPAIVFNAPPPGHAGLQWLRVDRMFRSELQFMLRHNAHSLETLQMLMGTSRMGPDPQPELELNGLRALRRLVHNRIDGGHSADDCKLQLAEVRRRVLPGVEVFCDACDIGVKELF</sequence>
<reference evidence="6" key="1">
    <citation type="submission" date="2025-08" db="UniProtKB">
        <authorList>
            <consortium name="RefSeq"/>
        </authorList>
    </citation>
    <scope>IDENTIFICATION</scope>
    <source>
        <tissue evidence="6">Whole organism</tissue>
    </source>
</reference>
<evidence type="ECO:0000256" key="1">
    <source>
        <dbReference type="ARBA" id="ARBA00022771"/>
    </source>
</evidence>
<dbReference type="InterPro" id="IPR051435">
    <property type="entry name" value="RING_finger_E3_ubiq-ligases"/>
</dbReference>
<evidence type="ECO:0000313" key="6">
    <source>
        <dbReference type="RefSeq" id="XP_052121910.1"/>
    </source>
</evidence>
<feature type="domain" description="RING-type" evidence="4">
    <location>
        <begin position="3"/>
        <end position="43"/>
    </location>
</feature>
<protein>
    <submittedName>
        <fullName evidence="6">Uncharacterized protein LOC113218216 isoform X2</fullName>
    </submittedName>
</protein>